<dbReference type="Pfam" id="PF02357">
    <property type="entry name" value="NusG"/>
    <property type="match status" value="1"/>
</dbReference>
<evidence type="ECO:0000256" key="4">
    <source>
        <dbReference type="ARBA" id="ARBA00023163"/>
    </source>
</evidence>
<dbReference type="GO" id="GO:0032784">
    <property type="term" value="P:regulation of DNA-templated transcription elongation"/>
    <property type="evidence" value="ECO:0007669"/>
    <property type="project" value="InterPro"/>
</dbReference>
<protein>
    <recommendedName>
        <fullName evidence="5 6">Transcription termination/antitermination protein NusG</fullName>
    </recommendedName>
</protein>
<dbReference type="SUPFAM" id="SSF82679">
    <property type="entry name" value="N-utilization substance G protein NusG, N-terminal domain"/>
    <property type="match status" value="1"/>
</dbReference>
<dbReference type="Gene3D" id="3.30.70.940">
    <property type="entry name" value="NusG, N-terminal domain"/>
    <property type="match status" value="1"/>
</dbReference>
<evidence type="ECO:0000259" key="9">
    <source>
        <dbReference type="SMART" id="SM00739"/>
    </source>
</evidence>
<dbReference type="NCBIfam" id="TIGR00922">
    <property type="entry name" value="nusG"/>
    <property type="match status" value="1"/>
</dbReference>
<dbReference type="HAMAP" id="MF_00948">
    <property type="entry name" value="NusG"/>
    <property type="match status" value="1"/>
</dbReference>
<evidence type="ECO:0000256" key="6">
    <source>
        <dbReference type="NCBIfam" id="TIGR00922"/>
    </source>
</evidence>
<dbReference type="FunFam" id="2.30.30.30:FF:000002">
    <property type="entry name" value="Transcription termination/antitermination factor NusG"/>
    <property type="match status" value="1"/>
</dbReference>
<dbReference type="GO" id="GO:0006353">
    <property type="term" value="P:DNA-templated transcription termination"/>
    <property type="evidence" value="ECO:0007669"/>
    <property type="project" value="UniProtKB-UniRule"/>
</dbReference>
<feature type="domain" description="KOW" evidence="9">
    <location>
        <begin position="137"/>
        <end position="164"/>
    </location>
</feature>
<proteinExistence type="inferred from homology"/>
<evidence type="ECO:0000256" key="7">
    <source>
        <dbReference type="RuleBase" id="RU000538"/>
    </source>
</evidence>
<evidence type="ECO:0000313" key="10">
    <source>
        <dbReference type="EMBL" id="SUB75164.1"/>
    </source>
</evidence>
<dbReference type="Pfam" id="PF00467">
    <property type="entry name" value="KOW"/>
    <property type="match status" value="1"/>
</dbReference>
<dbReference type="EMBL" id="UGTH01000001">
    <property type="protein sequence ID" value="SUB75164.1"/>
    <property type="molecule type" value="Genomic_DNA"/>
</dbReference>
<dbReference type="AlphaFoldDB" id="A0A379DB30"/>
<dbReference type="InterPro" id="IPR006645">
    <property type="entry name" value="NGN-like_dom"/>
</dbReference>
<dbReference type="InterPro" id="IPR008991">
    <property type="entry name" value="Translation_prot_SH3-like_sf"/>
</dbReference>
<dbReference type="Gene3D" id="2.30.30.30">
    <property type="match status" value="1"/>
</dbReference>
<dbReference type="PRINTS" id="PR00338">
    <property type="entry name" value="NUSGTNSCPFCT"/>
</dbReference>
<accession>A0A379DB30</accession>
<dbReference type="InterPro" id="IPR036735">
    <property type="entry name" value="NGN_dom_sf"/>
</dbReference>
<name>A0A379DB30_9FIRM</name>
<keyword evidence="2 5" id="KW-0889">Transcription antitermination</keyword>
<dbReference type="PANTHER" id="PTHR30265">
    <property type="entry name" value="RHO-INTERACTING TRANSCRIPTION TERMINATION FACTOR NUSG"/>
    <property type="match status" value="1"/>
</dbReference>
<evidence type="ECO:0000256" key="1">
    <source>
        <dbReference type="ARBA" id="ARBA00022472"/>
    </source>
</evidence>
<dbReference type="SUPFAM" id="SSF50104">
    <property type="entry name" value="Translation proteins SH3-like domain"/>
    <property type="match status" value="1"/>
</dbReference>
<dbReference type="PANTHER" id="PTHR30265:SF2">
    <property type="entry name" value="TRANSCRIPTION TERMINATION_ANTITERMINATION PROTEIN NUSG"/>
    <property type="match status" value="1"/>
</dbReference>
<dbReference type="InterPro" id="IPR014722">
    <property type="entry name" value="Rib_uL2_dom2"/>
</dbReference>
<evidence type="ECO:0000313" key="11">
    <source>
        <dbReference type="Proteomes" id="UP000254777"/>
    </source>
</evidence>
<comment type="function">
    <text evidence="5 7">Participates in transcription elongation, termination and antitermination.</text>
</comment>
<dbReference type="GO" id="GO:0031564">
    <property type="term" value="P:transcription antitermination"/>
    <property type="evidence" value="ECO:0007669"/>
    <property type="project" value="UniProtKB-UniRule"/>
</dbReference>
<evidence type="ECO:0000256" key="5">
    <source>
        <dbReference type="HAMAP-Rule" id="MF_00948"/>
    </source>
</evidence>
<dbReference type="CDD" id="cd06091">
    <property type="entry name" value="KOW_NusG"/>
    <property type="match status" value="1"/>
</dbReference>
<dbReference type="SMART" id="SM00739">
    <property type="entry name" value="KOW"/>
    <property type="match status" value="1"/>
</dbReference>
<dbReference type="InterPro" id="IPR005824">
    <property type="entry name" value="KOW"/>
</dbReference>
<dbReference type="SMART" id="SM00738">
    <property type="entry name" value="NGN"/>
    <property type="match status" value="1"/>
</dbReference>
<dbReference type="InterPro" id="IPR047050">
    <property type="entry name" value="NGN"/>
</dbReference>
<feature type="domain" description="NusG-like N-terminal" evidence="8">
    <location>
        <begin position="22"/>
        <end position="130"/>
    </location>
</feature>
<dbReference type="InterPro" id="IPR043425">
    <property type="entry name" value="NusG-like"/>
</dbReference>
<dbReference type="Proteomes" id="UP000254777">
    <property type="component" value="Unassembled WGS sequence"/>
</dbReference>
<dbReference type="InterPro" id="IPR001062">
    <property type="entry name" value="Transcrpt_antiterm_NusG"/>
</dbReference>
<organism evidence="10 11">
    <name type="scientific">Peptoniphilus indolicus</name>
    <dbReference type="NCBI Taxonomy" id="33030"/>
    <lineage>
        <taxon>Bacteria</taxon>
        <taxon>Bacillati</taxon>
        <taxon>Bacillota</taxon>
        <taxon>Tissierellia</taxon>
        <taxon>Tissierellales</taxon>
        <taxon>Peptoniphilaceae</taxon>
        <taxon>Peptoniphilus</taxon>
    </lineage>
</organism>
<sequence length="191" mass="22129">MDQEICEPKTNGEEQSYQKEDKAKWYVIHTYSGHENKVKDNMEAMVQNRNMQDYILDIQVPLEEYVESKDGHRKVKERKMFPSYVLVKMIMNDESWYLVRNTRGVTGFVGPGSKPVPLLDEEVRVLGVTDDKELYGNYEVGEEVKVIDGPFNDFMGKIDSLNYEKGKVKVSISMFGRDTLVELGFNQIIKK</sequence>
<evidence type="ECO:0000256" key="3">
    <source>
        <dbReference type="ARBA" id="ARBA00023015"/>
    </source>
</evidence>
<gene>
    <name evidence="5 10" type="primary">nusG</name>
    <name evidence="10" type="ORF">NCTC11088_00950</name>
</gene>
<keyword evidence="1 5" id="KW-0806">Transcription termination</keyword>
<dbReference type="CDD" id="cd09891">
    <property type="entry name" value="NGN_Bact_1"/>
    <property type="match status" value="1"/>
</dbReference>
<dbReference type="FunFam" id="3.30.70.940:FF:000002">
    <property type="entry name" value="Transcription termination/antitermination protein NusG"/>
    <property type="match status" value="1"/>
</dbReference>
<dbReference type="GO" id="GO:0005829">
    <property type="term" value="C:cytosol"/>
    <property type="evidence" value="ECO:0007669"/>
    <property type="project" value="UniProtKB-ARBA"/>
</dbReference>
<comment type="similarity">
    <text evidence="5 7">Belongs to the NusG family.</text>
</comment>
<keyword evidence="4 5" id="KW-0804">Transcription</keyword>
<evidence type="ECO:0000259" key="8">
    <source>
        <dbReference type="SMART" id="SM00738"/>
    </source>
</evidence>
<reference evidence="10 11" key="1">
    <citation type="submission" date="2018-06" db="EMBL/GenBank/DDBJ databases">
        <authorList>
            <consortium name="Pathogen Informatics"/>
            <person name="Doyle S."/>
        </authorList>
    </citation>
    <scope>NUCLEOTIDE SEQUENCE [LARGE SCALE GENOMIC DNA]</scope>
    <source>
        <strain evidence="10 11">NCTC11088</strain>
    </source>
</reference>
<keyword evidence="3 5" id="KW-0805">Transcription regulation</keyword>
<evidence type="ECO:0000256" key="2">
    <source>
        <dbReference type="ARBA" id="ARBA00022814"/>
    </source>
</evidence>
<dbReference type="GO" id="GO:0006354">
    <property type="term" value="P:DNA-templated transcription elongation"/>
    <property type="evidence" value="ECO:0007669"/>
    <property type="project" value="UniProtKB-UniRule"/>
</dbReference>